<keyword evidence="1" id="KW-0472">Membrane</keyword>
<evidence type="ECO:0000256" key="1">
    <source>
        <dbReference type="SAM" id="Phobius"/>
    </source>
</evidence>
<protein>
    <recommendedName>
        <fullName evidence="4">Integral membrane protein</fullName>
    </recommendedName>
</protein>
<keyword evidence="1" id="KW-0812">Transmembrane</keyword>
<feature type="transmembrane region" description="Helical" evidence="1">
    <location>
        <begin position="6"/>
        <end position="26"/>
    </location>
</feature>
<feature type="transmembrane region" description="Helical" evidence="1">
    <location>
        <begin position="150"/>
        <end position="171"/>
    </location>
</feature>
<feature type="transmembrane region" description="Helical" evidence="1">
    <location>
        <begin position="33"/>
        <end position="52"/>
    </location>
</feature>
<accession>A0ABP6SW84</accession>
<feature type="transmembrane region" description="Helical" evidence="1">
    <location>
        <begin position="116"/>
        <end position="138"/>
    </location>
</feature>
<dbReference type="EMBL" id="BAAAYN010000014">
    <property type="protein sequence ID" value="GAA3386267.1"/>
    <property type="molecule type" value="Genomic_DNA"/>
</dbReference>
<name>A0ABP6SW84_9ACTN</name>
<sequence>MLGVLIACEIGFWVVLVAGLAARYLLRMPRLGAVLLVATAVVDLIALAAAVIDLRGGATASWQHGLAALYIGFSVAFGPTLVRWADQRFAYRFAGGPAPTKPPKYGAARASYEWKLWFRAVVACGISGALLLAAVRLVDDGERTAQLDGTLAVLPKVVIIWGIVAATYTVFPKRKAA</sequence>
<keyword evidence="1" id="KW-1133">Transmembrane helix</keyword>
<gene>
    <name evidence="2" type="ORF">GCM10020369_22960</name>
</gene>
<evidence type="ECO:0008006" key="4">
    <source>
        <dbReference type="Google" id="ProtNLM"/>
    </source>
</evidence>
<feature type="transmembrane region" description="Helical" evidence="1">
    <location>
        <begin position="64"/>
        <end position="82"/>
    </location>
</feature>
<keyword evidence="3" id="KW-1185">Reference proteome</keyword>
<organism evidence="2 3">
    <name type="scientific">Cryptosporangium minutisporangium</name>
    <dbReference type="NCBI Taxonomy" id="113569"/>
    <lineage>
        <taxon>Bacteria</taxon>
        <taxon>Bacillati</taxon>
        <taxon>Actinomycetota</taxon>
        <taxon>Actinomycetes</taxon>
        <taxon>Cryptosporangiales</taxon>
        <taxon>Cryptosporangiaceae</taxon>
        <taxon>Cryptosporangium</taxon>
    </lineage>
</organism>
<proteinExistence type="predicted"/>
<comment type="caution">
    <text evidence="2">The sequence shown here is derived from an EMBL/GenBank/DDBJ whole genome shotgun (WGS) entry which is preliminary data.</text>
</comment>
<reference evidence="3" key="1">
    <citation type="journal article" date="2019" name="Int. J. Syst. Evol. Microbiol.">
        <title>The Global Catalogue of Microorganisms (GCM) 10K type strain sequencing project: providing services to taxonomists for standard genome sequencing and annotation.</title>
        <authorList>
            <consortium name="The Broad Institute Genomics Platform"/>
            <consortium name="The Broad Institute Genome Sequencing Center for Infectious Disease"/>
            <person name="Wu L."/>
            <person name="Ma J."/>
        </authorList>
    </citation>
    <scope>NUCLEOTIDE SEQUENCE [LARGE SCALE GENOMIC DNA]</scope>
    <source>
        <strain evidence="3">JCM 9458</strain>
    </source>
</reference>
<evidence type="ECO:0000313" key="2">
    <source>
        <dbReference type="EMBL" id="GAA3386267.1"/>
    </source>
</evidence>
<dbReference type="Proteomes" id="UP001501676">
    <property type="component" value="Unassembled WGS sequence"/>
</dbReference>
<evidence type="ECO:0000313" key="3">
    <source>
        <dbReference type="Proteomes" id="UP001501676"/>
    </source>
</evidence>